<comment type="caution">
    <text evidence="2">The sequence shown here is derived from an EMBL/GenBank/DDBJ whole genome shotgun (WGS) entry which is preliminary data.</text>
</comment>
<evidence type="ECO:0000313" key="2">
    <source>
        <dbReference type="EMBL" id="KAA9037140.1"/>
    </source>
</evidence>
<keyword evidence="3" id="KW-1185">Reference proteome</keyword>
<dbReference type="RefSeq" id="WP_150416046.1">
    <property type="nucleotide sequence ID" value="NZ_VYQF01000006.1"/>
</dbReference>
<sequence length="77" mass="8539">MKVALLFILSLFTISTIAQTEIKLEDVKNHIGDSVRLQATIYVGKYLKPAKSSPTFLDVGGNYSNAPLTLVIWDDVR</sequence>
<organism evidence="2 3">
    <name type="scientific">Ginsengibacter hankyongi</name>
    <dbReference type="NCBI Taxonomy" id="2607284"/>
    <lineage>
        <taxon>Bacteria</taxon>
        <taxon>Pseudomonadati</taxon>
        <taxon>Bacteroidota</taxon>
        <taxon>Chitinophagia</taxon>
        <taxon>Chitinophagales</taxon>
        <taxon>Chitinophagaceae</taxon>
        <taxon>Ginsengibacter</taxon>
    </lineage>
</organism>
<dbReference type="Proteomes" id="UP000326903">
    <property type="component" value="Unassembled WGS sequence"/>
</dbReference>
<accession>A0A5J5ICT5</accession>
<evidence type="ECO:0000256" key="1">
    <source>
        <dbReference type="SAM" id="SignalP"/>
    </source>
</evidence>
<dbReference type="EMBL" id="VYQF01000006">
    <property type="protein sequence ID" value="KAA9037140.1"/>
    <property type="molecule type" value="Genomic_DNA"/>
</dbReference>
<keyword evidence="1" id="KW-0732">Signal</keyword>
<evidence type="ECO:0000313" key="3">
    <source>
        <dbReference type="Proteomes" id="UP000326903"/>
    </source>
</evidence>
<dbReference type="AlphaFoldDB" id="A0A5J5ICT5"/>
<proteinExistence type="predicted"/>
<reference evidence="2 3" key="1">
    <citation type="submission" date="2019-09" db="EMBL/GenBank/DDBJ databases">
        <title>Draft genome sequence of Ginsengibacter sp. BR5-29.</title>
        <authorList>
            <person name="Im W.-T."/>
        </authorList>
    </citation>
    <scope>NUCLEOTIDE SEQUENCE [LARGE SCALE GENOMIC DNA]</scope>
    <source>
        <strain evidence="2 3">BR5-29</strain>
    </source>
</reference>
<gene>
    <name evidence="2" type="ORF">FW778_17070</name>
</gene>
<feature type="signal peptide" evidence="1">
    <location>
        <begin position="1"/>
        <end position="20"/>
    </location>
</feature>
<feature type="chain" id="PRO_5023922874" evidence="1">
    <location>
        <begin position="21"/>
        <end position="77"/>
    </location>
</feature>
<protein>
    <submittedName>
        <fullName evidence="2">Uncharacterized protein</fullName>
    </submittedName>
</protein>
<name>A0A5J5ICT5_9BACT</name>